<dbReference type="PANTHER" id="PTHR14927:SF0">
    <property type="entry name" value="NUCLEOLAR PROTEIN 10"/>
    <property type="match status" value="1"/>
</dbReference>
<accession>A0ABQ7J789</accession>
<gene>
    <name evidence="3" type="ORF">IE077_000631</name>
</gene>
<dbReference type="SUPFAM" id="SSF50978">
    <property type="entry name" value="WD40 repeat-like"/>
    <property type="match status" value="1"/>
</dbReference>
<sequence>MLKAIHLSGLRVYSLSAGKTQPEFIKESIQKNTSLRYNEEYRHRIELMQNFEFPVCSLKVAISKNEQFVAAVGIYPPEVRMFDTSQLGLKFSRRLDNEVVDFLFLSEDYKKLVFLEDDRSLEFHAQGGRHHKLRIPKAGRCLCYAPAHAELFIVGSSSFIYRLDLEQGQFLEPLASSNDEINCGFLNPVLPLLATGGSNGSVECWDTRVSTAASSVSLVDASSDTTPEVTAGVFSPDGIYMAAGLSTGVVKVFDIRSHRPLCEKDHRNGEKIKSLSWISVASMASQKANLDPSLNEESSSLSISTAPPLERCLASCDKQSIKLWNDRTGEILASVESSSLLDESKKSSSGYFSPAAIHGFSFYPRSGLCFVPCENTRIGVCFIPSIGLAPRWCSFLDSLTEELENTAAVSYGRDTLSMGETLDSTAKIYDDYQFVTQSQLEQMGVSQLIGTSMLRAYMHGYFMDSQLYRKIKDLTEPFAYEDYKKEKIRQKLESRKKMRIMNKSNTTSVNSKLAEKLTETAMDLDVKGLSKRKLKAAKQAKEILSDERFSRLFTHPDFAMETVSMNE</sequence>
<keyword evidence="4" id="KW-1185">Reference proteome</keyword>
<feature type="domain" description="Nucleolar protein 10-like second" evidence="1">
    <location>
        <begin position="428"/>
        <end position="475"/>
    </location>
</feature>
<dbReference type="InterPro" id="IPR001680">
    <property type="entry name" value="WD40_rpt"/>
</dbReference>
<protein>
    <submittedName>
        <fullName evidence="3">Embryo sac development arrest EDA7</fullName>
    </submittedName>
</protein>
<dbReference type="InterPro" id="IPR015943">
    <property type="entry name" value="WD40/YVTN_repeat-like_dom_sf"/>
</dbReference>
<proteinExistence type="predicted"/>
<dbReference type="Pfam" id="PF23097">
    <property type="entry name" value="NOL10_2nd"/>
    <property type="match status" value="1"/>
</dbReference>
<evidence type="ECO:0000313" key="4">
    <source>
        <dbReference type="Proteomes" id="UP000823046"/>
    </source>
</evidence>
<dbReference type="PANTHER" id="PTHR14927">
    <property type="entry name" value="NUCLEOLAR PROTEIN 10"/>
    <property type="match status" value="1"/>
</dbReference>
<reference evidence="3 4" key="1">
    <citation type="journal article" date="2020" name="bioRxiv">
        <title>Metabolic contributions of an alphaproteobacterial endosymbiont in the apicomplexan Cardiosporidium cionae.</title>
        <authorList>
            <person name="Hunter E.S."/>
            <person name="Paight C.J."/>
            <person name="Lane C.E."/>
        </authorList>
    </citation>
    <scope>NUCLEOTIDE SEQUENCE [LARGE SCALE GENOMIC DNA]</scope>
    <source>
        <strain evidence="3">ESH_2018</strain>
    </source>
</reference>
<evidence type="ECO:0000313" key="3">
    <source>
        <dbReference type="EMBL" id="KAF8819847.1"/>
    </source>
</evidence>
<name>A0ABQ7J789_9APIC</name>
<organism evidence="3 4">
    <name type="scientific">Cardiosporidium cionae</name>
    <dbReference type="NCBI Taxonomy" id="476202"/>
    <lineage>
        <taxon>Eukaryota</taxon>
        <taxon>Sar</taxon>
        <taxon>Alveolata</taxon>
        <taxon>Apicomplexa</taxon>
        <taxon>Aconoidasida</taxon>
        <taxon>Nephromycida</taxon>
        <taxon>Cardiosporidium</taxon>
    </lineage>
</organism>
<dbReference type="InterPro" id="IPR036322">
    <property type="entry name" value="WD40_repeat_dom_sf"/>
</dbReference>
<dbReference type="Pfam" id="PF23098">
    <property type="entry name" value="Beta-prop_NOL10_N"/>
    <property type="match status" value="1"/>
</dbReference>
<evidence type="ECO:0000259" key="1">
    <source>
        <dbReference type="Pfam" id="PF23097"/>
    </source>
</evidence>
<dbReference type="SMART" id="SM00320">
    <property type="entry name" value="WD40"/>
    <property type="match status" value="3"/>
</dbReference>
<dbReference type="InterPro" id="IPR056550">
    <property type="entry name" value="NOL10_2nd"/>
</dbReference>
<dbReference type="EMBL" id="JADAQX010000579">
    <property type="protein sequence ID" value="KAF8819847.1"/>
    <property type="molecule type" value="Genomic_DNA"/>
</dbReference>
<evidence type="ECO:0000259" key="2">
    <source>
        <dbReference type="Pfam" id="PF23098"/>
    </source>
</evidence>
<feature type="domain" description="Nucleolar protein 10-like N-terminal" evidence="2">
    <location>
        <begin position="10"/>
        <end position="406"/>
    </location>
</feature>
<dbReference type="Gene3D" id="2.130.10.10">
    <property type="entry name" value="YVTN repeat-like/Quinoprotein amine dehydrogenase"/>
    <property type="match status" value="1"/>
</dbReference>
<dbReference type="InterPro" id="IPR040382">
    <property type="entry name" value="NOL10/Enp2"/>
</dbReference>
<dbReference type="InterPro" id="IPR056551">
    <property type="entry name" value="Beta-prop_NOL10_N"/>
</dbReference>
<dbReference type="Proteomes" id="UP000823046">
    <property type="component" value="Unassembled WGS sequence"/>
</dbReference>
<comment type="caution">
    <text evidence="3">The sequence shown here is derived from an EMBL/GenBank/DDBJ whole genome shotgun (WGS) entry which is preliminary data.</text>
</comment>